<feature type="signal peptide" evidence="2">
    <location>
        <begin position="1"/>
        <end position="20"/>
    </location>
</feature>
<dbReference type="OrthoDB" id="737510at2759"/>
<feature type="domain" description="SCP" evidence="3">
    <location>
        <begin position="321"/>
        <end position="452"/>
    </location>
</feature>
<feature type="region of interest" description="Disordered" evidence="1">
    <location>
        <begin position="95"/>
        <end position="123"/>
    </location>
</feature>
<sequence length="487" mass="50590">MIASGGLLAFLLHATGLVVAAEEDAPEAGQLKERGYGSRNGYGGGQYSGGAYGGNGGGGIFSTYNWLGNDLGLFANELGFGGFLSNMGGNSGYNSNSNSGYSPNSNQYSPNSKHLQAQYSPPHPTITTTTTCTFRRGVKAADMLQVSWDPTAAADAQRLAAECRPAGPNAHDDPADRHSCGQNIASDVQNWEGVFQLWNQEVKDFKWGVKCNLRATGNYTQNVWASSNKIGCGWSACGGKGNFVCNYCPTGNIVNGCKPYIQGPPVCGSCGGEGSATCPNGLCTAPIPPGPSTTTSSPSTTTSSPGPTPNCANPRDTTCASTQTKILSLINEVRRNVKAADMLQVSWDATAAADAQQFASKCLSAHNTSDDRHGCGQNIASGTGNFNWDVAFQLWNQEVKDFTWGVKCDLAATGHYTQNVWASSNKIGCGWSDCGGNNNMVCNYCPAGNIGNGCKPFVQGAPVCGSCGGEGSALCPNGLCTALTPTG</sequence>
<reference evidence="5" key="1">
    <citation type="submission" date="2017-01" db="EMBL/GenBank/DDBJ databases">
        <title>Comparative genomics of anhydrobiosis in the tardigrade Hypsibius dujardini.</title>
        <authorList>
            <person name="Yoshida Y."/>
            <person name="Koutsovoulos G."/>
            <person name="Laetsch D."/>
            <person name="Stevens L."/>
            <person name="Kumar S."/>
            <person name="Horikawa D."/>
            <person name="Ishino K."/>
            <person name="Komine S."/>
            <person name="Tomita M."/>
            <person name="Blaxter M."/>
            <person name="Arakawa K."/>
        </authorList>
    </citation>
    <scope>NUCLEOTIDE SEQUENCE [LARGE SCALE GENOMIC DNA]</scope>
    <source>
        <strain evidence="5">Z151</strain>
    </source>
</reference>
<feature type="compositionally biased region" description="Low complexity" evidence="1">
    <location>
        <begin position="292"/>
        <end position="305"/>
    </location>
</feature>
<protein>
    <submittedName>
        <fullName evidence="4">Cysteine-rich secretory protein 2</fullName>
    </submittedName>
</protein>
<dbReference type="Proteomes" id="UP000192578">
    <property type="component" value="Unassembled WGS sequence"/>
</dbReference>
<accession>A0A9X6RLL4</accession>
<evidence type="ECO:0000256" key="1">
    <source>
        <dbReference type="SAM" id="MobiDB-lite"/>
    </source>
</evidence>
<feature type="domain" description="SCP" evidence="3">
    <location>
        <begin position="122"/>
        <end position="255"/>
    </location>
</feature>
<dbReference type="PRINTS" id="PR00838">
    <property type="entry name" value="V5ALLERGEN"/>
</dbReference>
<keyword evidence="5" id="KW-1185">Reference proteome</keyword>
<name>A0A9X6RLL4_HYPEX</name>
<dbReference type="PRINTS" id="PR00837">
    <property type="entry name" value="V5TPXLIKE"/>
</dbReference>
<dbReference type="AlphaFoldDB" id="A0A9X6RLL4"/>
<feature type="compositionally biased region" description="Low complexity" evidence="1">
    <location>
        <begin position="95"/>
        <end position="112"/>
    </location>
</feature>
<dbReference type="SUPFAM" id="SSF55797">
    <property type="entry name" value="PR-1-like"/>
    <property type="match status" value="2"/>
</dbReference>
<comment type="caution">
    <text evidence="4">The sequence shown here is derived from an EMBL/GenBank/DDBJ whole genome shotgun (WGS) entry which is preliminary data.</text>
</comment>
<gene>
    <name evidence="4" type="ORF">BV898_16577</name>
</gene>
<organism evidence="4 5">
    <name type="scientific">Hypsibius exemplaris</name>
    <name type="common">Freshwater tardigrade</name>
    <dbReference type="NCBI Taxonomy" id="2072580"/>
    <lineage>
        <taxon>Eukaryota</taxon>
        <taxon>Metazoa</taxon>
        <taxon>Ecdysozoa</taxon>
        <taxon>Tardigrada</taxon>
        <taxon>Eutardigrada</taxon>
        <taxon>Parachela</taxon>
        <taxon>Hypsibioidea</taxon>
        <taxon>Hypsibiidae</taxon>
        <taxon>Hypsibius</taxon>
    </lineage>
</organism>
<dbReference type="SMART" id="SM00198">
    <property type="entry name" value="SCP"/>
    <property type="match status" value="2"/>
</dbReference>
<dbReference type="PANTHER" id="PTHR10334">
    <property type="entry name" value="CYSTEINE-RICH SECRETORY PROTEIN-RELATED"/>
    <property type="match status" value="1"/>
</dbReference>
<dbReference type="Gene3D" id="3.40.33.10">
    <property type="entry name" value="CAP"/>
    <property type="match status" value="2"/>
</dbReference>
<evidence type="ECO:0000313" key="5">
    <source>
        <dbReference type="Proteomes" id="UP000192578"/>
    </source>
</evidence>
<dbReference type="Pfam" id="PF00188">
    <property type="entry name" value="CAP"/>
    <property type="match status" value="2"/>
</dbReference>
<keyword evidence="2" id="KW-0732">Signal</keyword>
<evidence type="ECO:0000259" key="3">
    <source>
        <dbReference type="SMART" id="SM00198"/>
    </source>
</evidence>
<dbReference type="InterPro" id="IPR001283">
    <property type="entry name" value="CRISP-related"/>
</dbReference>
<dbReference type="InterPro" id="IPR035940">
    <property type="entry name" value="CAP_sf"/>
</dbReference>
<evidence type="ECO:0000313" key="4">
    <source>
        <dbReference type="EMBL" id="OWA52115.1"/>
    </source>
</evidence>
<dbReference type="EMBL" id="MTYJ01000252">
    <property type="protein sequence ID" value="OWA52115.1"/>
    <property type="molecule type" value="Genomic_DNA"/>
</dbReference>
<feature type="region of interest" description="Disordered" evidence="1">
    <location>
        <begin position="289"/>
        <end position="316"/>
    </location>
</feature>
<evidence type="ECO:0000256" key="2">
    <source>
        <dbReference type="SAM" id="SignalP"/>
    </source>
</evidence>
<feature type="chain" id="PRO_5040862784" evidence="2">
    <location>
        <begin position="21"/>
        <end position="487"/>
    </location>
</feature>
<proteinExistence type="predicted"/>
<dbReference type="InterPro" id="IPR014044">
    <property type="entry name" value="CAP_dom"/>
</dbReference>
<dbReference type="InterPro" id="IPR002413">
    <property type="entry name" value="V5_allergen-like"/>
</dbReference>